<comment type="caution">
    <text evidence="2">The sequence shown here is derived from an EMBL/GenBank/DDBJ whole genome shotgun (WGS) entry which is preliminary data.</text>
</comment>
<protein>
    <submittedName>
        <fullName evidence="2">Uncharacterized protein</fullName>
    </submittedName>
</protein>
<reference evidence="2 3" key="1">
    <citation type="journal article" date="2024" name="IMA Fungus">
        <title>Apiospora arundinis, a panoply of carbohydrate-active enzymes and secondary metabolites.</title>
        <authorList>
            <person name="Sorensen T."/>
            <person name="Petersen C."/>
            <person name="Muurmann A.T."/>
            <person name="Christiansen J.V."/>
            <person name="Brundto M.L."/>
            <person name="Overgaard C.K."/>
            <person name="Boysen A.T."/>
            <person name="Wollenberg R.D."/>
            <person name="Larsen T.O."/>
            <person name="Sorensen J.L."/>
            <person name="Nielsen K.L."/>
            <person name="Sondergaard T.E."/>
        </authorList>
    </citation>
    <scope>NUCLEOTIDE SEQUENCE [LARGE SCALE GENOMIC DNA]</scope>
    <source>
        <strain evidence="2 3">AAU 773</strain>
    </source>
</reference>
<evidence type="ECO:0000256" key="1">
    <source>
        <dbReference type="SAM" id="SignalP"/>
    </source>
</evidence>
<evidence type="ECO:0000313" key="3">
    <source>
        <dbReference type="Proteomes" id="UP001390339"/>
    </source>
</evidence>
<proteinExistence type="predicted"/>
<organism evidence="2 3">
    <name type="scientific">Apiospora arundinis</name>
    <dbReference type="NCBI Taxonomy" id="335852"/>
    <lineage>
        <taxon>Eukaryota</taxon>
        <taxon>Fungi</taxon>
        <taxon>Dikarya</taxon>
        <taxon>Ascomycota</taxon>
        <taxon>Pezizomycotina</taxon>
        <taxon>Sordariomycetes</taxon>
        <taxon>Xylariomycetidae</taxon>
        <taxon>Amphisphaeriales</taxon>
        <taxon>Apiosporaceae</taxon>
        <taxon>Apiospora</taxon>
    </lineage>
</organism>
<accession>A0ABR2J6Z9</accession>
<feature type="signal peptide" evidence="1">
    <location>
        <begin position="1"/>
        <end position="20"/>
    </location>
</feature>
<sequence length="187" mass="19641">MKSTTVLAAAAGLLLPVASAAPNSEPLSRVTRRSASGSGPMGLVTVDDSHRFSPATAMKISSAPSTPESSTSQFVGECLEPTKAKYSDCVAAIGDVHGYPGNISVAANLCHNWWEGNCIVKVCSVAGSPYTGKAEQIANTIESTLLDPCLKAQGKSGVNADCTEINSQCGTYRFWLQEYTGEYDWAL</sequence>
<dbReference type="Proteomes" id="UP001390339">
    <property type="component" value="Unassembled WGS sequence"/>
</dbReference>
<keyword evidence="3" id="KW-1185">Reference proteome</keyword>
<keyword evidence="1" id="KW-0732">Signal</keyword>
<gene>
    <name evidence="2" type="ORF">PGQ11_003955</name>
</gene>
<feature type="chain" id="PRO_5046106045" evidence="1">
    <location>
        <begin position="21"/>
        <end position="187"/>
    </location>
</feature>
<evidence type="ECO:0000313" key="2">
    <source>
        <dbReference type="EMBL" id="KAK8873441.1"/>
    </source>
</evidence>
<name>A0ABR2J6Z9_9PEZI</name>
<dbReference type="EMBL" id="JAPCWZ010000003">
    <property type="protein sequence ID" value="KAK8873441.1"/>
    <property type="molecule type" value="Genomic_DNA"/>
</dbReference>